<dbReference type="CAZy" id="GT4">
    <property type="family name" value="Glycosyltransferase Family 4"/>
</dbReference>
<dbReference type="Pfam" id="PF00534">
    <property type="entry name" value="Glycos_transf_1"/>
    <property type="match status" value="1"/>
</dbReference>
<reference evidence="2 3" key="1">
    <citation type="journal article" date="2002" name="Proc. Natl. Acad. Sci. U.S.A.">
        <title>Complete genome sequence of Clostridium perfringens, an anaerobic flesh-eater.</title>
        <authorList>
            <person name="Shimizu T."/>
            <person name="Ohtani K."/>
            <person name="Hirakawa H."/>
            <person name="Ohshima K."/>
            <person name="Yamashita A."/>
            <person name="Shiba T."/>
            <person name="Ogasawara N."/>
            <person name="Hattori M."/>
            <person name="Kuhara S."/>
            <person name="Hayashi H."/>
        </authorList>
    </citation>
    <scope>NUCLEOTIDE SEQUENCE [LARGE SCALE GENOMIC DNA]</scope>
    <source>
        <strain evidence="3">13 / Type A</strain>
    </source>
</reference>
<dbReference type="SUPFAM" id="SSF53756">
    <property type="entry name" value="UDP-Glycosyltransferase/glycogen phosphorylase"/>
    <property type="match status" value="1"/>
</dbReference>
<name>Q8XN39_CLOPE</name>
<protein>
    <submittedName>
        <fullName evidence="2">Probable hexosyltransferase</fullName>
    </submittedName>
</protein>
<keyword evidence="2" id="KW-0808">Transferase</keyword>
<accession>Q8XN39</accession>
<feature type="domain" description="Glycosyl transferase family 1" evidence="1">
    <location>
        <begin position="183"/>
        <end position="343"/>
    </location>
</feature>
<organism evidence="2 3">
    <name type="scientific">Clostridium perfringens (strain 13 / Type A)</name>
    <dbReference type="NCBI Taxonomy" id="195102"/>
    <lineage>
        <taxon>Bacteria</taxon>
        <taxon>Bacillati</taxon>
        <taxon>Bacillota</taxon>
        <taxon>Clostridia</taxon>
        <taxon>Eubacteriales</taxon>
        <taxon>Clostridiaceae</taxon>
        <taxon>Clostridium</taxon>
    </lineage>
</organism>
<proteinExistence type="predicted"/>
<dbReference type="EMBL" id="BA000016">
    <property type="protein sequence ID" value="BAB80205.1"/>
    <property type="molecule type" value="Genomic_DNA"/>
</dbReference>
<dbReference type="GO" id="GO:0016757">
    <property type="term" value="F:glycosyltransferase activity"/>
    <property type="evidence" value="ECO:0007669"/>
    <property type="project" value="InterPro"/>
</dbReference>
<gene>
    <name evidence="2" type="ordered locus">CPE0499</name>
</gene>
<sequence>MKLLFIHNTIPEYRIEFMNNLSNLIDTEFFISDKSLQEKIYGMTLESEIKNLKIDYISSTKRAKNIKNKIINSKCDVIILPPVDNIKEYINGVWALIYGKKNNKKVIYWTEKWEADLDKQPSMKKIKNFIQRIMIASLAKKCNICIAAGSKSKDYLRKIGIKEQKIKIAYDSSTSKKKYKEFDLRKKYNIPSEAKIILYLGRIVARKGADILIKAFNNIYGDIDDVYLLVCGDGDYIDECKKIASKLENNKIIFTGQIDYKLRSEYYSQSNIFVLPSYSLNGVIEAWGLTVNEAMECGLPVIATSAVGSAHDLIQNGFNGYVIKENDIDDLEDKILKIMKSDNYEVIKEQCVKTSVKYSVDNMAQSFFEAINLNE</sequence>
<dbReference type="AlphaFoldDB" id="Q8XN39"/>
<evidence type="ECO:0000313" key="3">
    <source>
        <dbReference type="Proteomes" id="UP000000818"/>
    </source>
</evidence>
<dbReference type="PANTHER" id="PTHR45947">
    <property type="entry name" value="SULFOQUINOVOSYL TRANSFERASE SQD2"/>
    <property type="match status" value="1"/>
</dbReference>
<dbReference type="STRING" id="195102.gene:10489755"/>
<dbReference type="InterPro" id="IPR001296">
    <property type="entry name" value="Glyco_trans_1"/>
</dbReference>
<dbReference type="Gene3D" id="3.40.50.2000">
    <property type="entry name" value="Glycogen Phosphorylase B"/>
    <property type="match status" value="2"/>
</dbReference>
<dbReference type="CDD" id="cd03801">
    <property type="entry name" value="GT4_PimA-like"/>
    <property type="match status" value="1"/>
</dbReference>
<dbReference type="KEGG" id="cpe:CPE0499"/>
<dbReference type="Proteomes" id="UP000000818">
    <property type="component" value="Chromosome"/>
</dbReference>
<dbReference type="InterPro" id="IPR050194">
    <property type="entry name" value="Glycosyltransferase_grp1"/>
</dbReference>
<evidence type="ECO:0000313" key="2">
    <source>
        <dbReference type="EMBL" id="BAB80205.1"/>
    </source>
</evidence>
<dbReference type="RefSeq" id="WP_011009856.1">
    <property type="nucleotide sequence ID" value="NC_003366.1"/>
</dbReference>
<dbReference type="PANTHER" id="PTHR45947:SF3">
    <property type="entry name" value="SULFOQUINOVOSYL TRANSFERASE SQD2"/>
    <property type="match status" value="1"/>
</dbReference>
<dbReference type="HOGENOM" id="CLU_009583_5_2_9"/>
<evidence type="ECO:0000259" key="1">
    <source>
        <dbReference type="Pfam" id="PF00534"/>
    </source>
</evidence>